<dbReference type="AlphaFoldDB" id="A0A438I5Y9"/>
<proteinExistence type="predicted"/>
<evidence type="ECO:0000313" key="1">
    <source>
        <dbReference type="EMBL" id="RVW92134.1"/>
    </source>
</evidence>
<organism evidence="1 2">
    <name type="scientific">Vitis vinifera</name>
    <name type="common">Grape</name>
    <dbReference type="NCBI Taxonomy" id="29760"/>
    <lineage>
        <taxon>Eukaryota</taxon>
        <taxon>Viridiplantae</taxon>
        <taxon>Streptophyta</taxon>
        <taxon>Embryophyta</taxon>
        <taxon>Tracheophyta</taxon>
        <taxon>Spermatophyta</taxon>
        <taxon>Magnoliopsida</taxon>
        <taxon>eudicotyledons</taxon>
        <taxon>Gunneridae</taxon>
        <taxon>Pentapetalae</taxon>
        <taxon>rosids</taxon>
        <taxon>Vitales</taxon>
        <taxon>Vitaceae</taxon>
        <taxon>Viteae</taxon>
        <taxon>Vitis</taxon>
    </lineage>
</organism>
<evidence type="ECO:0000313" key="2">
    <source>
        <dbReference type="Proteomes" id="UP000288805"/>
    </source>
</evidence>
<gene>
    <name evidence="1" type="ORF">CK203_027103</name>
</gene>
<sequence>MELKLAAEDILVVGTDDLFNNMFVTGMKEIVEDAEKENDSMPKELAWTLVEMTSLELLNKK</sequence>
<protein>
    <submittedName>
        <fullName evidence="1">Uncharacterized protein</fullName>
    </submittedName>
</protein>
<comment type="caution">
    <text evidence="1">The sequence shown here is derived from an EMBL/GenBank/DDBJ whole genome shotgun (WGS) entry which is preliminary data.</text>
</comment>
<dbReference type="Proteomes" id="UP000288805">
    <property type="component" value="Unassembled WGS sequence"/>
</dbReference>
<name>A0A438I5Y9_VITVI</name>
<dbReference type="EMBL" id="QGNW01000139">
    <property type="protein sequence ID" value="RVW92134.1"/>
    <property type="molecule type" value="Genomic_DNA"/>
</dbReference>
<reference evidence="1 2" key="1">
    <citation type="journal article" date="2018" name="PLoS Genet.">
        <title>Population sequencing reveals clonal diversity and ancestral inbreeding in the grapevine cultivar Chardonnay.</title>
        <authorList>
            <person name="Roach M.J."/>
            <person name="Johnson D.L."/>
            <person name="Bohlmann J."/>
            <person name="van Vuuren H.J."/>
            <person name="Jones S.J."/>
            <person name="Pretorius I.S."/>
            <person name="Schmidt S.A."/>
            <person name="Borneman A.R."/>
        </authorList>
    </citation>
    <scope>NUCLEOTIDE SEQUENCE [LARGE SCALE GENOMIC DNA]</scope>
    <source>
        <strain evidence="2">cv. Chardonnay</strain>
        <tissue evidence="1">Leaf</tissue>
    </source>
</reference>
<accession>A0A438I5Y9</accession>